<name>A0A0B1TCF8_OESDE</name>
<protein>
    <recommendedName>
        <fullName evidence="1">Tudor domain-containing protein</fullName>
    </recommendedName>
</protein>
<evidence type="ECO:0000313" key="3">
    <source>
        <dbReference type="Proteomes" id="UP000053660"/>
    </source>
</evidence>
<dbReference type="OrthoDB" id="5815643at2759"/>
<dbReference type="AlphaFoldDB" id="A0A0B1TCF8"/>
<proteinExistence type="predicted"/>
<organism evidence="2 3">
    <name type="scientific">Oesophagostomum dentatum</name>
    <name type="common">Nodular worm</name>
    <dbReference type="NCBI Taxonomy" id="61180"/>
    <lineage>
        <taxon>Eukaryota</taxon>
        <taxon>Metazoa</taxon>
        <taxon>Ecdysozoa</taxon>
        <taxon>Nematoda</taxon>
        <taxon>Chromadorea</taxon>
        <taxon>Rhabditida</taxon>
        <taxon>Rhabditina</taxon>
        <taxon>Rhabditomorpha</taxon>
        <taxon>Strongyloidea</taxon>
        <taxon>Strongylidae</taxon>
        <taxon>Oesophagostomum</taxon>
    </lineage>
</organism>
<accession>A0A0B1TCF8</accession>
<dbReference type="SUPFAM" id="SSF63748">
    <property type="entry name" value="Tudor/PWWP/MBT"/>
    <property type="match status" value="1"/>
</dbReference>
<dbReference type="Gene3D" id="2.30.30.140">
    <property type="match status" value="1"/>
</dbReference>
<dbReference type="InterPro" id="IPR002999">
    <property type="entry name" value="Tudor"/>
</dbReference>
<dbReference type="Pfam" id="PF00567">
    <property type="entry name" value="TUDOR"/>
    <property type="match status" value="1"/>
</dbReference>
<keyword evidence="3" id="KW-1185">Reference proteome</keyword>
<reference evidence="2 3" key="1">
    <citation type="submission" date="2014-03" db="EMBL/GenBank/DDBJ databases">
        <title>Draft genome of the hookworm Oesophagostomum dentatum.</title>
        <authorList>
            <person name="Mitreva M."/>
        </authorList>
    </citation>
    <scope>NUCLEOTIDE SEQUENCE [LARGE SCALE GENOMIC DNA]</scope>
    <source>
        <strain evidence="2 3">OD-Hann</strain>
    </source>
</reference>
<dbReference type="EMBL" id="KN550033">
    <property type="protein sequence ID" value="KHJ95218.1"/>
    <property type="molecule type" value="Genomic_DNA"/>
</dbReference>
<dbReference type="Proteomes" id="UP000053660">
    <property type="component" value="Unassembled WGS sequence"/>
</dbReference>
<sequence>MSSKFTFIRLGALAVIRLQYGTKSKTWTRVLVESRPDAAHAQVYLLDYGTRQLVNARSLCEMPIEMKRVPPQAFPIIPEIRGSPDLGPGEWEKLNSVRITARISENFHNFETFNVFSVVSDSHP</sequence>
<feature type="domain" description="Tudor" evidence="1">
    <location>
        <begin position="25"/>
        <end position="75"/>
    </location>
</feature>
<evidence type="ECO:0000313" key="2">
    <source>
        <dbReference type="EMBL" id="KHJ95218.1"/>
    </source>
</evidence>
<gene>
    <name evidence="2" type="ORF">OESDEN_04841</name>
</gene>
<evidence type="ECO:0000259" key="1">
    <source>
        <dbReference type="Pfam" id="PF00567"/>
    </source>
</evidence>